<dbReference type="InterPro" id="IPR052252">
    <property type="entry name" value="CEMIP/CEMIP2"/>
</dbReference>
<dbReference type="Pfam" id="PF24605">
    <property type="entry name" value="CEMIP_X"/>
    <property type="match status" value="1"/>
</dbReference>
<dbReference type="PANTHER" id="PTHR15535:SF26">
    <property type="entry name" value="CELL SURFACE HYALURONIDASE"/>
    <property type="match status" value="1"/>
</dbReference>
<dbReference type="GO" id="GO:0030246">
    <property type="term" value="F:carbohydrate binding"/>
    <property type="evidence" value="ECO:0007669"/>
    <property type="project" value="UniProtKB-UniRule"/>
</dbReference>
<evidence type="ECO:0000259" key="4">
    <source>
        <dbReference type="Pfam" id="PF24605"/>
    </source>
</evidence>
<gene>
    <name evidence="5" type="ORF">AALO_G00068070</name>
</gene>
<evidence type="ECO:0000313" key="6">
    <source>
        <dbReference type="Proteomes" id="UP000823561"/>
    </source>
</evidence>
<dbReference type="Proteomes" id="UP000823561">
    <property type="component" value="Chromosome 5"/>
</dbReference>
<dbReference type="PROSITE" id="PS52031">
    <property type="entry name" value="GG_LECTIN"/>
    <property type="match status" value="1"/>
</dbReference>
<feature type="domain" description="ILEI/PANDER" evidence="3">
    <location>
        <begin position="206"/>
        <end position="286"/>
    </location>
</feature>
<evidence type="ECO:0000313" key="5">
    <source>
        <dbReference type="EMBL" id="KAG5281160.1"/>
    </source>
</evidence>
<dbReference type="InterPro" id="IPR039477">
    <property type="entry name" value="ILEI/PANDER_dom"/>
</dbReference>
<dbReference type="EMBL" id="JADWDJ010000005">
    <property type="protein sequence ID" value="KAG5281160.1"/>
    <property type="molecule type" value="Genomic_DNA"/>
</dbReference>
<name>A0AAV6H204_9TELE</name>
<keyword evidence="6" id="KW-1185">Reference proteome</keyword>
<proteinExistence type="predicted"/>
<comment type="caution">
    <text evidence="5">The sequence shown here is derived from an EMBL/GenBank/DDBJ whole genome shotgun (WGS) entry which is preliminary data.</text>
</comment>
<reference evidence="5" key="1">
    <citation type="submission" date="2020-10" db="EMBL/GenBank/DDBJ databases">
        <title>Chromosome-scale genome assembly of the Allis shad, Alosa alosa.</title>
        <authorList>
            <person name="Margot Z."/>
            <person name="Christophe K."/>
            <person name="Cabau C."/>
            <person name="Louis A."/>
            <person name="Berthelot C."/>
            <person name="Parey E."/>
            <person name="Roest Crollius H."/>
            <person name="Montfort J."/>
            <person name="Robinson-Rechavi M."/>
            <person name="Bucao C."/>
            <person name="Bouchez O."/>
            <person name="Gislard M."/>
            <person name="Lluch J."/>
            <person name="Milhes M."/>
            <person name="Lampietro C."/>
            <person name="Lopez Roques C."/>
            <person name="Donnadieu C."/>
            <person name="Braasch I."/>
            <person name="Desvignes T."/>
            <person name="Postlethwait J."/>
            <person name="Bobe J."/>
            <person name="Guiguen Y."/>
        </authorList>
    </citation>
    <scope>NUCLEOTIDE SEQUENCE</scope>
    <source>
        <strain evidence="5">M-15738</strain>
        <tissue evidence="5">Blood</tissue>
    </source>
</reference>
<dbReference type="PANTHER" id="PTHR15535">
    <property type="entry name" value="TRANSMEMBRANE PROTEIN 2-RELATED"/>
    <property type="match status" value="1"/>
</dbReference>
<dbReference type="InterPro" id="IPR055400">
    <property type="entry name" value="CEMIP_X"/>
</dbReference>
<dbReference type="Pfam" id="PF15711">
    <property type="entry name" value="ILEI"/>
    <property type="match status" value="1"/>
</dbReference>
<dbReference type="AlphaFoldDB" id="A0AAV6H204"/>
<evidence type="ECO:0000259" key="3">
    <source>
        <dbReference type="Pfam" id="PF15711"/>
    </source>
</evidence>
<organism evidence="5 6">
    <name type="scientific">Alosa alosa</name>
    <name type="common">allis shad</name>
    <dbReference type="NCBI Taxonomy" id="278164"/>
    <lineage>
        <taxon>Eukaryota</taxon>
        <taxon>Metazoa</taxon>
        <taxon>Chordata</taxon>
        <taxon>Craniata</taxon>
        <taxon>Vertebrata</taxon>
        <taxon>Euteleostomi</taxon>
        <taxon>Actinopterygii</taxon>
        <taxon>Neopterygii</taxon>
        <taxon>Teleostei</taxon>
        <taxon>Clupei</taxon>
        <taxon>Clupeiformes</taxon>
        <taxon>Clupeoidei</taxon>
        <taxon>Clupeidae</taxon>
        <taxon>Alosa</taxon>
    </lineage>
</organism>
<feature type="domain" description="CEMIP" evidence="4">
    <location>
        <begin position="1"/>
        <end position="136"/>
    </location>
</feature>
<accession>A0AAV6H204</accession>
<keyword evidence="1 2" id="KW-0430">Lectin</keyword>
<evidence type="ECO:0000256" key="2">
    <source>
        <dbReference type="PROSITE-ProRule" id="PRU01375"/>
    </source>
</evidence>
<evidence type="ECO:0008006" key="7">
    <source>
        <dbReference type="Google" id="ProtNLM"/>
    </source>
</evidence>
<evidence type="ECO:0000256" key="1">
    <source>
        <dbReference type="ARBA" id="ARBA00022734"/>
    </source>
</evidence>
<protein>
    <recommendedName>
        <fullName evidence="7">ILEI/PANDER domain-containing protein</fullName>
    </recommendedName>
</protein>
<sequence length="345" mass="38049">MMAKSYTFHWDGVAPKEIVLSLINFDKDDWALVGLCYPTGTTFQVRSDINDRQSNTFTETEDYGPVSSLAELQKRTQERKYFFDRSVGLLWLDLRARHGREGHSYCSALGCERVIITAYTASKQTCDCTAKAYPTYRQTPTAVVPMPAPNAKPCEQCGASKLIFSSDPWNSYLQTEIKSLSSKEEQSGDLQSYITVNGKRFPLAQSGFLLVTVDACSGQVTKSPLFPNLDSKMEQYLKTGIPARSIVLIGTRGSPSGIASIAQYLVPLGAAKVADLQKKVSLAFFGLRSGSSYPPWITLLSAQGEEGLGVQERYLPLALEEYGCPQAGPPKRKDLDLLRKALNQK</sequence>